<dbReference type="EMBL" id="BARV01006649">
    <property type="protein sequence ID" value="GAI15550.1"/>
    <property type="molecule type" value="Genomic_DNA"/>
</dbReference>
<sequence>MKKLSLLVIFINLIWADGGIMPPQGDYEIYSSDQVAIIKILPDSEELSILVKAHYVNDYNGFAWVIPLPSQPQVSEVDVELFTNLAHLTAPLYAEGGCSGPFSTGDGLGDKYGQDYYNVVSYDTIGFLGTVLIHTNTAATLTTWLNDNDYVVIASAEAMFEDYINRSWNYFFIARADTTWQGSYENVGIRFKFPSDTLVYPMKISSISSLGSNTLYLYVIGEHKMFFD</sequence>
<name>X1MLI5_9ZZZZ</name>
<reference evidence="1" key="1">
    <citation type="journal article" date="2014" name="Front. Microbiol.">
        <title>High frequency of phylogenetically diverse reductive dehalogenase-homologous genes in deep subseafloor sedimentary metagenomes.</title>
        <authorList>
            <person name="Kawai M."/>
            <person name="Futagami T."/>
            <person name="Toyoda A."/>
            <person name="Takaki Y."/>
            <person name="Nishi S."/>
            <person name="Hori S."/>
            <person name="Arai W."/>
            <person name="Tsubouchi T."/>
            <person name="Morono Y."/>
            <person name="Uchiyama I."/>
            <person name="Ito T."/>
            <person name="Fujiyama A."/>
            <person name="Inagaki F."/>
            <person name="Takami H."/>
        </authorList>
    </citation>
    <scope>NUCLEOTIDE SEQUENCE</scope>
    <source>
        <strain evidence="1">Expedition CK06-06</strain>
    </source>
</reference>
<dbReference type="Pfam" id="PF10092">
    <property type="entry name" value="DUF2330"/>
    <property type="match status" value="1"/>
</dbReference>
<comment type="caution">
    <text evidence="1">The sequence shown here is derived from an EMBL/GenBank/DDBJ whole genome shotgun (WGS) entry which is preliminary data.</text>
</comment>
<accession>X1MLI5</accession>
<evidence type="ECO:0000313" key="1">
    <source>
        <dbReference type="EMBL" id="GAI15550.1"/>
    </source>
</evidence>
<proteinExistence type="predicted"/>
<protein>
    <recommendedName>
        <fullName evidence="2">DUF2330 domain-containing protein</fullName>
    </recommendedName>
</protein>
<evidence type="ECO:0008006" key="2">
    <source>
        <dbReference type="Google" id="ProtNLM"/>
    </source>
</evidence>
<feature type="non-terminal residue" evidence="1">
    <location>
        <position position="228"/>
    </location>
</feature>
<dbReference type="InterPro" id="IPR019283">
    <property type="entry name" value="DUF2330"/>
</dbReference>
<dbReference type="AlphaFoldDB" id="X1MLI5"/>
<gene>
    <name evidence="1" type="ORF">S06H3_13612</name>
</gene>
<organism evidence="1">
    <name type="scientific">marine sediment metagenome</name>
    <dbReference type="NCBI Taxonomy" id="412755"/>
    <lineage>
        <taxon>unclassified sequences</taxon>
        <taxon>metagenomes</taxon>
        <taxon>ecological metagenomes</taxon>
    </lineage>
</organism>